<dbReference type="PANTHER" id="PTHR24567:SF74">
    <property type="entry name" value="HTH-TYPE TRANSCRIPTIONAL REGULATOR ARCR"/>
    <property type="match status" value="1"/>
</dbReference>
<evidence type="ECO:0000256" key="1">
    <source>
        <dbReference type="ARBA" id="ARBA00023015"/>
    </source>
</evidence>
<keyword evidence="7" id="KW-1185">Reference proteome</keyword>
<dbReference type="PROSITE" id="PS50042">
    <property type="entry name" value="CNMP_BINDING_3"/>
    <property type="match status" value="1"/>
</dbReference>
<dbReference type="InterPro" id="IPR018490">
    <property type="entry name" value="cNMP-bd_dom_sf"/>
</dbReference>
<evidence type="ECO:0000313" key="6">
    <source>
        <dbReference type="EMBL" id="MBB4907093.1"/>
    </source>
</evidence>
<comment type="caution">
    <text evidence="6">The sequence shown here is derived from an EMBL/GenBank/DDBJ whole genome shotgun (WGS) entry which is preliminary data.</text>
</comment>
<dbReference type="GO" id="GO:0005829">
    <property type="term" value="C:cytosol"/>
    <property type="evidence" value="ECO:0007669"/>
    <property type="project" value="TreeGrafter"/>
</dbReference>
<dbReference type="SUPFAM" id="SSF51206">
    <property type="entry name" value="cAMP-binding domain-like"/>
    <property type="match status" value="1"/>
</dbReference>
<dbReference type="Gene3D" id="2.60.120.10">
    <property type="entry name" value="Jelly Rolls"/>
    <property type="match status" value="1"/>
</dbReference>
<dbReference type="Pfam" id="PF13545">
    <property type="entry name" value="HTH_Crp_2"/>
    <property type="match status" value="1"/>
</dbReference>
<gene>
    <name evidence="6" type="ORF">FHR82_003313</name>
</gene>
<dbReference type="Proteomes" id="UP000520767">
    <property type="component" value="Unassembled WGS sequence"/>
</dbReference>
<accession>A0A7W7VEB7</accession>
<organism evidence="6 7">
    <name type="scientific">Actinophytocola algeriensis</name>
    <dbReference type="NCBI Taxonomy" id="1768010"/>
    <lineage>
        <taxon>Bacteria</taxon>
        <taxon>Bacillati</taxon>
        <taxon>Actinomycetota</taxon>
        <taxon>Actinomycetes</taxon>
        <taxon>Pseudonocardiales</taxon>
        <taxon>Pseudonocardiaceae</taxon>
    </lineage>
</organism>
<protein>
    <submittedName>
        <fullName evidence="6">CRP-like cAMP-binding protein</fullName>
    </submittedName>
</protein>
<evidence type="ECO:0000313" key="7">
    <source>
        <dbReference type="Proteomes" id="UP000520767"/>
    </source>
</evidence>
<evidence type="ECO:0000259" key="5">
    <source>
        <dbReference type="PROSITE" id="PS51063"/>
    </source>
</evidence>
<keyword evidence="2" id="KW-0238">DNA-binding</keyword>
<dbReference type="InterPro" id="IPR036388">
    <property type="entry name" value="WH-like_DNA-bd_sf"/>
</dbReference>
<evidence type="ECO:0000256" key="2">
    <source>
        <dbReference type="ARBA" id="ARBA00023125"/>
    </source>
</evidence>
<dbReference type="Pfam" id="PF00027">
    <property type="entry name" value="cNMP_binding"/>
    <property type="match status" value="1"/>
</dbReference>
<sequence>MDDGTQYQLHVRLTEGEIATLEAMGDVIRFPKGNILMGEGETTTFVLLIRKGHVKVVAGTPRRVVAIRGPGDLIGEMAAIRNKPRSASVFALEDVEALHLSASKWFSFLETNFRATLALIYTVQERLAESTHLTVESQLAGAQKLAKALVDLCTKGLGVTSAGKTTLGFSQVDLAELAGISTDSVKKIVRPLREKGILSVGRQTITVLDLAKLESIARGDTPTS</sequence>
<dbReference type="GO" id="GO:0003677">
    <property type="term" value="F:DNA binding"/>
    <property type="evidence" value="ECO:0007669"/>
    <property type="project" value="UniProtKB-KW"/>
</dbReference>
<dbReference type="RefSeq" id="WP_184811212.1">
    <property type="nucleotide sequence ID" value="NZ_JACHJQ010000003.1"/>
</dbReference>
<dbReference type="SUPFAM" id="SSF46785">
    <property type="entry name" value="Winged helix' DNA-binding domain"/>
    <property type="match status" value="1"/>
</dbReference>
<dbReference type="PANTHER" id="PTHR24567">
    <property type="entry name" value="CRP FAMILY TRANSCRIPTIONAL REGULATORY PROTEIN"/>
    <property type="match status" value="1"/>
</dbReference>
<feature type="domain" description="HTH crp-type" evidence="5">
    <location>
        <begin position="139"/>
        <end position="211"/>
    </location>
</feature>
<dbReference type="EMBL" id="JACHJQ010000003">
    <property type="protein sequence ID" value="MBB4907093.1"/>
    <property type="molecule type" value="Genomic_DNA"/>
</dbReference>
<dbReference type="PROSITE" id="PS51063">
    <property type="entry name" value="HTH_CRP_2"/>
    <property type="match status" value="1"/>
</dbReference>
<evidence type="ECO:0000256" key="3">
    <source>
        <dbReference type="ARBA" id="ARBA00023163"/>
    </source>
</evidence>
<dbReference type="GO" id="GO:0003700">
    <property type="term" value="F:DNA-binding transcription factor activity"/>
    <property type="evidence" value="ECO:0007669"/>
    <property type="project" value="TreeGrafter"/>
</dbReference>
<dbReference type="SMART" id="SM00100">
    <property type="entry name" value="cNMP"/>
    <property type="match status" value="1"/>
</dbReference>
<evidence type="ECO:0000259" key="4">
    <source>
        <dbReference type="PROSITE" id="PS50042"/>
    </source>
</evidence>
<dbReference type="InterPro" id="IPR000595">
    <property type="entry name" value="cNMP-bd_dom"/>
</dbReference>
<dbReference type="InterPro" id="IPR050397">
    <property type="entry name" value="Env_Response_Regulators"/>
</dbReference>
<reference evidence="6 7" key="1">
    <citation type="submission" date="2020-08" db="EMBL/GenBank/DDBJ databases">
        <title>Genomic Encyclopedia of Type Strains, Phase III (KMG-III): the genomes of soil and plant-associated and newly described type strains.</title>
        <authorList>
            <person name="Whitman W."/>
        </authorList>
    </citation>
    <scope>NUCLEOTIDE SEQUENCE [LARGE SCALE GENOMIC DNA]</scope>
    <source>
        <strain evidence="6 7">CECT 8960</strain>
    </source>
</reference>
<keyword evidence="1" id="KW-0805">Transcription regulation</keyword>
<dbReference type="InterPro" id="IPR036390">
    <property type="entry name" value="WH_DNA-bd_sf"/>
</dbReference>
<dbReference type="Gene3D" id="1.10.10.10">
    <property type="entry name" value="Winged helix-like DNA-binding domain superfamily/Winged helix DNA-binding domain"/>
    <property type="match status" value="1"/>
</dbReference>
<dbReference type="InterPro" id="IPR012318">
    <property type="entry name" value="HTH_CRP"/>
</dbReference>
<keyword evidence="3" id="KW-0804">Transcription</keyword>
<dbReference type="AlphaFoldDB" id="A0A7W7VEB7"/>
<name>A0A7W7VEB7_9PSEU</name>
<feature type="domain" description="Cyclic nucleotide-binding" evidence="4">
    <location>
        <begin position="9"/>
        <end position="109"/>
    </location>
</feature>
<dbReference type="CDD" id="cd00038">
    <property type="entry name" value="CAP_ED"/>
    <property type="match status" value="1"/>
</dbReference>
<dbReference type="InterPro" id="IPR014710">
    <property type="entry name" value="RmlC-like_jellyroll"/>
</dbReference>
<proteinExistence type="predicted"/>